<dbReference type="AlphaFoldDB" id="A0A5C1YFQ5"/>
<dbReference type="RefSeq" id="WP_149159862.1">
    <property type="nucleotide sequence ID" value="NZ_CP043505.1"/>
</dbReference>
<dbReference type="Pfam" id="PF06999">
    <property type="entry name" value="Suc_Fer-like"/>
    <property type="match status" value="1"/>
</dbReference>
<evidence type="ECO:0000313" key="3">
    <source>
        <dbReference type="Proteomes" id="UP000324678"/>
    </source>
</evidence>
<sequence>MTLDAEHWAPCSDRARERGDPLAGTAPRGIRWFLLEVATSWGPNALLDAPFDRAIGRALVRRVEAAGMRILAIRRTGRRAPPPVQRWAIVDSRPGLESIVWGETADVSGLLDVPLDGSTGTPSEEPIYAVCAHGRHDRCCAVRGRRVATALAAARPEQTWECSHLGGDRFAGTMVVFPHGLYYGYADDSPDDGEPTPLRIADAFEEGRVVPEHLRGRSSLTHAVQAAQHYARREFGDDRIAAYPPLDEAVTDDGWRVRLGLGNGGAVVVDLVDEPSPPLLSTCAATRLVRVRQYALHALRVEPAPLVE</sequence>
<organism evidence="2 3">
    <name type="scientific">Agromyces intestinalis</name>
    <dbReference type="NCBI Taxonomy" id="2592652"/>
    <lineage>
        <taxon>Bacteria</taxon>
        <taxon>Bacillati</taxon>
        <taxon>Actinomycetota</taxon>
        <taxon>Actinomycetes</taxon>
        <taxon>Micrococcales</taxon>
        <taxon>Microbacteriaceae</taxon>
        <taxon>Agromyces</taxon>
    </lineage>
</organism>
<keyword evidence="3" id="KW-1185">Reference proteome</keyword>
<dbReference type="CDD" id="cd03062">
    <property type="entry name" value="TRX_Fd_Sucrase"/>
    <property type="match status" value="1"/>
</dbReference>
<name>A0A5C1YFQ5_9MICO</name>
<evidence type="ECO:0000313" key="2">
    <source>
        <dbReference type="EMBL" id="QEO13839.1"/>
    </source>
</evidence>
<feature type="compositionally biased region" description="Basic and acidic residues" evidence="1">
    <location>
        <begin position="1"/>
        <end position="20"/>
    </location>
</feature>
<reference evidence="2 3" key="1">
    <citation type="submission" date="2019-09" db="EMBL/GenBank/DDBJ databases">
        <title>Genome sequencing of strain KACC 19306.</title>
        <authorList>
            <person name="Heo J."/>
            <person name="Kim S.-J."/>
            <person name="Kim J.-S."/>
            <person name="Hong S.-B."/>
            <person name="Kwon S.-W."/>
        </authorList>
    </citation>
    <scope>NUCLEOTIDE SEQUENCE [LARGE SCALE GENOMIC DNA]</scope>
    <source>
        <strain evidence="2 3">KACC 19306</strain>
    </source>
</reference>
<dbReference type="Proteomes" id="UP000324678">
    <property type="component" value="Chromosome"/>
</dbReference>
<evidence type="ECO:0000256" key="1">
    <source>
        <dbReference type="SAM" id="MobiDB-lite"/>
    </source>
</evidence>
<dbReference type="InterPro" id="IPR036249">
    <property type="entry name" value="Thioredoxin-like_sf"/>
</dbReference>
<dbReference type="EMBL" id="CP043505">
    <property type="protein sequence ID" value="QEO13839.1"/>
    <property type="molecule type" value="Genomic_DNA"/>
</dbReference>
<dbReference type="KEGG" id="ail:FLP10_04935"/>
<dbReference type="OrthoDB" id="3399139at2"/>
<accession>A0A5C1YFQ5</accession>
<protein>
    <submittedName>
        <fullName evidence="2">Sucrase ferredoxin</fullName>
    </submittedName>
</protein>
<gene>
    <name evidence="2" type="ORF">FLP10_04935</name>
</gene>
<feature type="region of interest" description="Disordered" evidence="1">
    <location>
        <begin position="1"/>
        <end position="22"/>
    </location>
</feature>
<proteinExistence type="predicted"/>
<dbReference type="InterPro" id="IPR009737">
    <property type="entry name" value="Aim32/Apd1-like"/>
</dbReference>
<dbReference type="SUPFAM" id="SSF52833">
    <property type="entry name" value="Thioredoxin-like"/>
    <property type="match status" value="1"/>
</dbReference>